<name>A0A501WE63_9RHOB</name>
<evidence type="ECO:0000313" key="2">
    <source>
        <dbReference type="Proteomes" id="UP000319255"/>
    </source>
</evidence>
<comment type="caution">
    <text evidence="1">The sequence shown here is derived from an EMBL/GenBank/DDBJ whole genome shotgun (WGS) entry which is preliminary data.</text>
</comment>
<organism evidence="1 2">
    <name type="scientific">Amaricoccus solimangrovi</name>
    <dbReference type="NCBI Taxonomy" id="2589815"/>
    <lineage>
        <taxon>Bacteria</taxon>
        <taxon>Pseudomonadati</taxon>
        <taxon>Pseudomonadota</taxon>
        <taxon>Alphaproteobacteria</taxon>
        <taxon>Rhodobacterales</taxon>
        <taxon>Paracoccaceae</taxon>
        <taxon>Amaricoccus</taxon>
    </lineage>
</organism>
<proteinExistence type="predicted"/>
<gene>
    <name evidence="1" type="ORF">FJM51_19270</name>
</gene>
<accession>A0A501WE63</accession>
<reference evidence="1 2" key="1">
    <citation type="submission" date="2019-06" db="EMBL/GenBank/DDBJ databases">
        <title>A novel bacterium of genus Amaricoccus, isolated from marine sediment.</title>
        <authorList>
            <person name="Huang H."/>
            <person name="Mo K."/>
            <person name="Hu Y."/>
        </authorList>
    </citation>
    <scope>NUCLEOTIDE SEQUENCE [LARGE SCALE GENOMIC DNA]</scope>
    <source>
        <strain evidence="1 2">HB172011</strain>
    </source>
</reference>
<dbReference type="RefSeq" id="WP_140455767.1">
    <property type="nucleotide sequence ID" value="NZ_VFRP01000027.1"/>
</dbReference>
<protein>
    <submittedName>
        <fullName evidence="1">Uncharacterized protein</fullName>
    </submittedName>
</protein>
<dbReference type="Proteomes" id="UP000319255">
    <property type="component" value="Unassembled WGS sequence"/>
</dbReference>
<dbReference type="AlphaFoldDB" id="A0A501WE63"/>
<evidence type="ECO:0000313" key="1">
    <source>
        <dbReference type="EMBL" id="TPE47879.1"/>
    </source>
</evidence>
<sequence>MSMWAILGRPPGSAARRFGIRSDEPEPIPINGAPARAALEPIDEAPAGRGLVLPPRFAEDAPHSVACRL</sequence>
<keyword evidence="2" id="KW-1185">Reference proteome</keyword>
<dbReference type="EMBL" id="VFRP01000027">
    <property type="protein sequence ID" value="TPE47879.1"/>
    <property type="molecule type" value="Genomic_DNA"/>
</dbReference>